<dbReference type="GO" id="GO:0019856">
    <property type="term" value="P:pyrimidine nucleobase biosynthetic process"/>
    <property type="evidence" value="ECO:0007669"/>
    <property type="project" value="TreeGrafter"/>
</dbReference>
<dbReference type="InterPro" id="IPR029057">
    <property type="entry name" value="PRTase-like"/>
</dbReference>
<name>A0A0F9RZ12_9ZZZZ</name>
<dbReference type="GO" id="GO:0006222">
    <property type="term" value="P:UMP biosynthetic process"/>
    <property type="evidence" value="ECO:0007669"/>
    <property type="project" value="TreeGrafter"/>
</dbReference>
<comment type="caution">
    <text evidence="3">The sequence shown here is derived from an EMBL/GenBank/DDBJ whole genome shotgun (WGS) entry which is preliminary data.</text>
</comment>
<protein>
    <recommendedName>
        <fullName evidence="4">Phosphoribosyltransferase domain-containing protein</fullName>
    </recommendedName>
</protein>
<keyword evidence="2" id="KW-0665">Pyrimidine biosynthesis</keyword>
<dbReference type="PANTHER" id="PTHR19278">
    <property type="entry name" value="OROTATE PHOSPHORIBOSYLTRANSFERASE"/>
    <property type="match status" value="1"/>
</dbReference>
<evidence type="ECO:0000256" key="1">
    <source>
        <dbReference type="ARBA" id="ARBA00004725"/>
    </source>
</evidence>
<proteinExistence type="predicted"/>
<dbReference type="AlphaFoldDB" id="A0A0F9RZ12"/>
<dbReference type="SUPFAM" id="SSF53271">
    <property type="entry name" value="PRTase-like"/>
    <property type="match status" value="1"/>
</dbReference>
<comment type="pathway">
    <text evidence="1">Pyrimidine metabolism; UMP biosynthesis via de novo pathway.</text>
</comment>
<dbReference type="CDD" id="cd06223">
    <property type="entry name" value="PRTases_typeI"/>
    <property type="match status" value="1"/>
</dbReference>
<organism evidence="3">
    <name type="scientific">marine sediment metagenome</name>
    <dbReference type="NCBI Taxonomy" id="412755"/>
    <lineage>
        <taxon>unclassified sequences</taxon>
        <taxon>metagenomes</taxon>
        <taxon>ecological metagenomes</taxon>
    </lineage>
</organism>
<evidence type="ECO:0000313" key="3">
    <source>
        <dbReference type="EMBL" id="KKN61685.1"/>
    </source>
</evidence>
<evidence type="ECO:0000256" key="2">
    <source>
        <dbReference type="ARBA" id="ARBA00022975"/>
    </source>
</evidence>
<dbReference type="EMBL" id="LAZR01000650">
    <property type="protein sequence ID" value="KKN61685.1"/>
    <property type="molecule type" value="Genomic_DNA"/>
</dbReference>
<evidence type="ECO:0008006" key="4">
    <source>
        <dbReference type="Google" id="ProtNLM"/>
    </source>
</evidence>
<accession>A0A0F9RZ12</accession>
<dbReference type="PANTHER" id="PTHR19278:SF9">
    <property type="entry name" value="URIDINE 5'-MONOPHOSPHATE SYNTHASE"/>
    <property type="match status" value="1"/>
</dbReference>
<dbReference type="InterPro" id="IPR000836">
    <property type="entry name" value="PRTase_dom"/>
</dbReference>
<sequence length="88" mass="9934">MVLAMFERAKHGKTVYIKEYGLKKMVEGEIANGQKLLLVDDLISSGFSKLFAINALREEGANLEDLFVFIDRTLNGLGDFEKEHLITE</sequence>
<gene>
    <name evidence="3" type="ORF">LCGC14_0519600</name>
</gene>
<reference evidence="3" key="1">
    <citation type="journal article" date="2015" name="Nature">
        <title>Complex archaea that bridge the gap between prokaryotes and eukaryotes.</title>
        <authorList>
            <person name="Spang A."/>
            <person name="Saw J.H."/>
            <person name="Jorgensen S.L."/>
            <person name="Zaremba-Niedzwiedzka K."/>
            <person name="Martijn J."/>
            <person name="Lind A.E."/>
            <person name="van Eijk R."/>
            <person name="Schleper C."/>
            <person name="Guy L."/>
            <person name="Ettema T.J."/>
        </authorList>
    </citation>
    <scope>NUCLEOTIDE SEQUENCE</scope>
</reference>
<dbReference type="Gene3D" id="3.40.50.2020">
    <property type="match status" value="1"/>
</dbReference>
<dbReference type="GO" id="GO:0004588">
    <property type="term" value="F:orotate phosphoribosyltransferase activity"/>
    <property type="evidence" value="ECO:0007669"/>
    <property type="project" value="TreeGrafter"/>
</dbReference>